<organism evidence="2 3">
    <name type="scientific">Periconia macrospinosa</name>
    <dbReference type="NCBI Taxonomy" id="97972"/>
    <lineage>
        <taxon>Eukaryota</taxon>
        <taxon>Fungi</taxon>
        <taxon>Dikarya</taxon>
        <taxon>Ascomycota</taxon>
        <taxon>Pezizomycotina</taxon>
        <taxon>Dothideomycetes</taxon>
        <taxon>Pleosporomycetidae</taxon>
        <taxon>Pleosporales</taxon>
        <taxon>Massarineae</taxon>
        <taxon>Periconiaceae</taxon>
        <taxon>Periconia</taxon>
    </lineage>
</organism>
<dbReference type="Proteomes" id="UP000244855">
    <property type="component" value="Unassembled WGS sequence"/>
</dbReference>
<dbReference type="EMBL" id="KZ805315">
    <property type="protein sequence ID" value="PVI05230.1"/>
    <property type="molecule type" value="Genomic_DNA"/>
</dbReference>
<feature type="region of interest" description="Disordered" evidence="1">
    <location>
        <begin position="89"/>
        <end position="120"/>
    </location>
</feature>
<feature type="compositionally biased region" description="Polar residues" evidence="1">
    <location>
        <begin position="973"/>
        <end position="988"/>
    </location>
</feature>
<feature type="region of interest" description="Disordered" evidence="1">
    <location>
        <begin position="618"/>
        <end position="750"/>
    </location>
</feature>
<feature type="region of interest" description="Disordered" evidence="1">
    <location>
        <begin position="574"/>
        <end position="601"/>
    </location>
</feature>
<feature type="region of interest" description="Disordered" evidence="1">
    <location>
        <begin position="765"/>
        <end position="786"/>
    </location>
</feature>
<dbReference type="AlphaFoldDB" id="A0A2V1E7F1"/>
<dbReference type="OrthoDB" id="5406427at2759"/>
<feature type="compositionally biased region" description="Polar residues" evidence="1">
    <location>
        <begin position="339"/>
        <end position="351"/>
    </location>
</feature>
<keyword evidence="3" id="KW-1185">Reference proteome</keyword>
<feature type="region of interest" description="Disordered" evidence="1">
    <location>
        <begin position="831"/>
        <end position="1038"/>
    </location>
</feature>
<feature type="compositionally biased region" description="Polar residues" evidence="1">
    <location>
        <begin position="657"/>
        <end position="670"/>
    </location>
</feature>
<accession>A0A2V1E7F1</accession>
<sequence length="1178" mass="127340">MKMVEAGLVWEAPEQRRSWPTTWMQKEEQSNQSMFKVGHVSKVIHRGPPSFVPDPSSLLRSVRAPASLLPSNQKRRFLLSLTRLFLTSASASPPPPTPSASPLPYSPPQRPLEPTSHSKPAHARFRSAAGICPFIFRHSLILLAWVYWFSSNSSKHPTLRPTSTLPPGRQNPVLPILHITVRLRRALRLASSTALPIRNADCVLLPSSSNPSSRCTSSAPVSSWSRSARPRSTTPQSSSHLLSDKLWFGDANPGYLTHGPSRSLHRGTLISLPSTAATTACSNMAQIALPRQQAAQTSPSAAVGSPLYERRRQSNTGPIELLPNPDFTFPMRTDRVSSEPATSNPRPTSMQPYPAARRGSTPGGMRLKSVSALPDFSFNPAANTTSAPLASPPQSPFSLATPTTPSRPIGGHRRGGSEFIGGDGRAGAPNVLSTSPSKGDGILPPPGALRPGPPPGRRGHAHRRSGAISSHDLTTIMKPPSGPQAGSAPVTPLEGPKFVFGHSVNKSMSQPSLRGTALQEDVESTPRPPSRARVGFSDKVEYIRPLSTISSETETSLSTIRGHSATNSLSSVLSAGIASPGRPGNQLLSPTKEHDSRPSTAGAILDLGKSAFLDPEMANRKRPSSAISLTPVASPTSASIPAKRRSFFRLESRRSDNSVPTLSTSASDPTLTVPIDSPLPSPSGDSSEFAAESSKSKTRKSGRTPRKVKSWANSIIPKKSKQGKKGKGRVSTPPPESPVELEETDASDDLDFDAIFDVDNTITIVSPTEDTFPESEPQADYTSWRPRELKRVDSDVKSPVIDLDAALGPFNTPQGTNPRATHRGFGAHRRAMHSAGGMLQSHRRTESAPELVPFDLRNSSGPTTSTMADVFEEEEEMEEQASSSTTPTSRDEQDNVEEPKILVVEADGLTDGSTMIWNFSDGLGIKQEEPQEPESDTPTTSSTSDLDPELNNMEPEPTNNVVEVVEDYEEPRTSSLTQSSDSTITSPAATEEPKERQSMLNLSLPMPQQTLMTPDTFTSSFSSPDYRSSQASFDTPRLGTAASSMTDYAVMPSPRFGDPGLEVRTSVDDVPSLTSSRSTMTSAMHNTFPLQTPRHPGDRSASLCSAPSDVESRRRKRSSIASLSRLINHSSFGERSKLSHELRPQSEYLEPTHKENKKKHKRLSKLMQFWKPKEPSRA</sequence>
<evidence type="ECO:0000313" key="2">
    <source>
        <dbReference type="EMBL" id="PVI05230.1"/>
    </source>
</evidence>
<feature type="region of interest" description="Disordered" evidence="1">
    <location>
        <begin position="1051"/>
        <end position="1178"/>
    </location>
</feature>
<protein>
    <recommendedName>
        <fullName evidence="4">Cell wall proline rich protein</fullName>
    </recommendedName>
</protein>
<feature type="compositionally biased region" description="Polar residues" evidence="1">
    <location>
        <begin position="857"/>
        <end position="867"/>
    </location>
</feature>
<gene>
    <name evidence="2" type="ORF">DM02DRAFT_624256</name>
</gene>
<feature type="compositionally biased region" description="Low complexity" evidence="1">
    <location>
        <begin position="674"/>
        <end position="693"/>
    </location>
</feature>
<feature type="region of interest" description="Disordered" evidence="1">
    <location>
        <begin position="507"/>
        <end position="533"/>
    </location>
</feature>
<feature type="compositionally biased region" description="Pro residues" evidence="1">
    <location>
        <begin position="92"/>
        <end position="111"/>
    </location>
</feature>
<feature type="compositionally biased region" description="Basic residues" evidence="1">
    <location>
        <begin position="696"/>
        <end position="709"/>
    </location>
</feature>
<feature type="compositionally biased region" description="Low complexity" evidence="1">
    <location>
        <begin position="207"/>
        <end position="239"/>
    </location>
</feature>
<feature type="compositionally biased region" description="Basic residues" evidence="1">
    <location>
        <begin position="718"/>
        <end position="728"/>
    </location>
</feature>
<feature type="compositionally biased region" description="Acidic residues" evidence="1">
    <location>
        <begin position="870"/>
        <end position="879"/>
    </location>
</feature>
<feature type="region of interest" description="Disordered" evidence="1">
    <location>
        <begin position="292"/>
        <end position="368"/>
    </location>
</feature>
<evidence type="ECO:0000313" key="3">
    <source>
        <dbReference type="Proteomes" id="UP000244855"/>
    </source>
</evidence>
<dbReference type="STRING" id="97972.A0A2V1E7F1"/>
<feature type="compositionally biased region" description="Basic and acidic residues" evidence="1">
    <location>
        <begin position="1132"/>
        <end position="1154"/>
    </location>
</feature>
<feature type="compositionally biased region" description="Polar residues" evidence="1">
    <location>
        <begin position="1072"/>
        <end position="1090"/>
    </location>
</feature>
<name>A0A2V1E7F1_9PLEO</name>
<proteinExistence type="predicted"/>
<feature type="compositionally biased region" description="Polar residues" evidence="1">
    <location>
        <begin position="396"/>
        <end position="406"/>
    </location>
</feature>
<feature type="compositionally biased region" description="Low complexity" evidence="1">
    <location>
        <begin position="936"/>
        <end position="963"/>
    </location>
</feature>
<evidence type="ECO:0008006" key="4">
    <source>
        <dbReference type="Google" id="ProtNLM"/>
    </source>
</evidence>
<reference evidence="2 3" key="1">
    <citation type="journal article" date="2018" name="Sci. Rep.">
        <title>Comparative genomics provides insights into the lifestyle and reveals functional heterogeneity of dark septate endophytic fungi.</title>
        <authorList>
            <person name="Knapp D.G."/>
            <person name="Nemeth J.B."/>
            <person name="Barry K."/>
            <person name="Hainaut M."/>
            <person name="Henrissat B."/>
            <person name="Johnson J."/>
            <person name="Kuo A."/>
            <person name="Lim J.H.P."/>
            <person name="Lipzen A."/>
            <person name="Nolan M."/>
            <person name="Ohm R.A."/>
            <person name="Tamas L."/>
            <person name="Grigoriev I.V."/>
            <person name="Spatafora J.W."/>
            <person name="Nagy L.G."/>
            <person name="Kovacs G.M."/>
        </authorList>
    </citation>
    <scope>NUCLEOTIDE SEQUENCE [LARGE SCALE GENOMIC DNA]</scope>
    <source>
        <strain evidence="2 3">DSE2036</strain>
    </source>
</reference>
<evidence type="ECO:0000256" key="1">
    <source>
        <dbReference type="SAM" id="MobiDB-lite"/>
    </source>
</evidence>
<feature type="compositionally biased region" description="Polar residues" evidence="1">
    <location>
        <begin position="625"/>
        <end position="639"/>
    </location>
</feature>
<feature type="compositionally biased region" description="Low complexity" evidence="1">
    <location>
        <begin position="1013"/>
        <end position="1025"/>
    </location>
</feature>
<feature type="compositionally biased region" description="Basic residues" evidence="1">
    <location>
        <begin position="1155"/>
        <end position="1164"/>
    </location>
</feature>
<feature type="region of interest" description="Disordered" evidence="1">
    <location>
        <begin position="383"/>
        <end position="494"/>
    </location>
</feature>
<feature type="compositionally biased region" description="Polar residues" evidence="1">
    <location>
        <begin position="1119"/>
        <end position="1131"/>
    </location>
</feature>
<feature type="compositionally biased region" description="Pro residues" evidence="1">
    <location>
        <begin position="443"/>
        <end position="456"/>
    </location>
</feature>
<feature type="compositionally biased region" description="Acidic residues" evidence="1">
    <location>
        <begin position="739"/>
        <end position="750"/>
    </location>
</feature>
<feature type="region of interest" description="Disordered" evidence="1">
    <location>
        <begin position="207"/>
        <end position="240"/>
    </location>
</feature>
<feature type="compositionally biased region" description="Polar residues" evidence="1">
    <location>
        <begin position="998"/>
        <end position="1012"/>
    </location>
</feature>
<feature type="compositionally biased region" description="Basic and acidic residues" evidence="1">
    <location>
        <begin position="889"/>
        <end position="900"/>
    </location>
</feature>